<dbReference type="Gene3D" id="2.40.128.270">
    <property type="match status" value="1"/>
</dbReference>
<evidence type="ECO:0000256" key="1">
    <source>
        <dbReference type="SAM" id="Phobius"/>
    </source>
</evidence>
<accession>A0A1L7CZ71</accession>
<dbReference type="Proteomes" id="UP000185469">
    <property type="component" value="Chromosome"/>
</dbReference>
<organism evidence="3 4">
    <name type="scientific">Corynebacterium sphenisci DSM 44792</name>
    <dbReference type="NCBI Taxonomy" id="1437874"/>
    <lineage>
        <taxon>Bacteria</taxon>
        <taxon>Bacillati</taxon>
        <taxon>Actinomycetota</taxon>
        <taxon>Actinomycetes</taxon>
        <taxon>Mycobacteriales</taxon>
        <taxon>Corynebacteriaceae</taxon>
        <taxon>Corynebacterium</taxon>
    </lineage>
</organism>
<keyword evidence="4" id="KW-1185">Reference proteome</keyword>
<dbReference type="KEGG" id="csph:CSPHI_08670"/>
<protein>
    <recommendedName>
        <fullName evidence="2">DUF306 domain-containing protein</fullName>
    </recommendedName>
</protein>
<dbReference type="RefSeq" id="WP_075692494.1">
    <property type="nucleotide sequence ID" value="NZ_CP009248.1"/>
</dbReference>
<evidence type="ECO:0000313" key="3">
    <source>
        <dbReference type="EMBL" id="APT91083.1"/>
    </source>
</evidence>
<gene>
    <name evidence="3" type="ORF">CSPHI_08670</name>
</gene>
<dbReference type="InterPro" id="IPR005184">
    <property type="entry name" value="DUF306_Meta_HslJ"/>
</dbReference>
<reference evidence="3 4" key="1">
    <citation type="submission" date="2014-08" db="EMBL/GenBank/DDBJ databases">
        <title>Complete genome sequence of Corynebacterium sphenisci CECT 5990(T) (=DSM 44792(T)), isolated from healthy wild penguins.</title>
        <authorList>
            <person name="Ruckert C."/>
            <person name="Albersmeier A."/>
            <person name="Winkler A."/>
            <person name="Kalinowski J."/>
        </authorList>
    </citation>
    <scope>NUCLEOTIDE SEQUENCE [LARGE SCALE GENOMIC DNA]</scope>
    <source>
        <strain evidence="3 4">DSM 44792</strain>
    </source>
</reference>
<dbReference type="OrthoDB" id="507754at2"/>
<feature type="domain" description="DUF306" evidence="2">
    <location>
        <begin position="88"/>
        <end position="134"/>
    </location>
</feature>
<feature type="transmembrane region" description="Helical" evidence="1">
    <location>
        <begin position="20"/>
        <end position="38"/>
    </location>
</feature>
<keyword evidence="1" id="KW-0472">Membrane</keyword>
<dbReference type="InterPro" id="IPR038670">
    <property type="entry name" value="HslJ-like_sf"/>
</dbReference>
<dbReference type="EMBL" id="CP009248">
    <property type="protein sequence ID" value="APT91083.1"/>
    <property type="molecule type" value="Genomic_DNA"/>
</dbReference>
<evidence type="ECO:0000259" key="2">
    <source>
        <dbReference type="Pfam" id="PF03724"/>
    </source>
</evidence>
<evidence type="ECO:0000313" key="4">
    <source>
        <dbReference type="Proteomes" id="UP000185469"/>
    </source>
</evidence>
<dbReference type="Pfam" id="PF03724">
    <property type="entry name" value="META"/>
    <property type="match status" value="1"/>
</dbReference>
<dbReference type="AlphaFoldDB" id="A0A1L7CZ71"/>
<proteinExistence type="predicted"/>
<sequence length="187" mass="19447">MRSNWREGLRGTWGGVPKVAVVSVVGVLVVLFALGAGLTELRRAAKADPPAAGEAVPGRRWALAEDPAAWFALPEVDGAGAEGAPRPIRGSDGCNLFFGQGARLGADTLEFGMTGSTRMYCPDHREAERLFTHFAGAGAVALHLREGGDAVTLHLRGPGDRWVEFRDAGPYREDAGPAGDGADGGAG</sequence>
<keyword evidence="1" id="KW-0812">Transmembrane</keyword>
<keyword evidence="1" id="KW-1133">Transmembrane helix</keyword>
<name>A0A1L7CZ71_9CORY</name>